<evidence type="ECO:0000256" key="1">
    <source>
        <dbReference type="SAM" id="Phobius"/>
    </source>
</evidence>
<organism evidence="2 3">
    <name type="scientific">Mycolicibacterium iranicum</name>
    <name type="common">Mycobacterium iranicum</name>
    <dbReference type="NCBI Taxonomy" id="912594"/>
    <lineage>
        <taxon>Bacteria</taxon>
        <taxon>Bacillati</taxon>
        <taxon>Actinomycetota</taxon>
        <taxon>Actinomycetes</taxon>
        <taxon>Mycobacteriales</taxon>
        <taxon>Mycobacteriaceae</taxon>
        <taxon>Mycolicibacterium</taxon>
    </lineage>
</organism>
<gene>
    <name evidence="2" type="ORF">OY187_31110</name>
</gene>
<sequence length="175" mass="17921">MTTPNRPSAAVWVIAAAIVVAGCLVAGAIWLIRTDDRAVPATTAAPTATPAPPSGSVVADPSSPIYTSSTCVAWRDAQPRLDAVPLPAANWVPNSPEGRAAVAAWSQALDPILADLQAAGERNAPAAEALTDYVTSQRDSIAAAQRAAEGTEPYSSTYQGEVLRATTALDAVCGR</sequence>
<evidence type="ECO:0000313" key="3">
    <source>
        <dbReference type="Proteomes" id="UP001084650"/>
    </source>
</evidence>
<feature type="transmembrane region" description="Helical" evidence="1">
    <location>
        <begin position="12"/>
        <end position="32"/>
    </location>
</feature>
<evidence type="ECO:0000313" key="2">
    <source>
        <dbReference type="EMBL" id="MCZ0732504.1"/>
    </source>
</evidence>
<dbReference type="Proteomes" id="UP001084650">
    <property type="component" value="Unassembled WGS sequence"/>
</dbReference>
<keyword evidence="3" id="KW-1185">Reference proteome</keyword>
<accession>A0ABT4HQM9</accession>
<dbReference type="EMBL" id="JAPQYE010000033">
    <property type="protein sequence ID" value="MCZ0732504.1"/>
    <property type="molecule type" value="Genomic_DNA"/>
</dbReference>
<dbReference type="PROSITE" id="PS51257">
    <property type="entry name" value="PROKAR_LIPOPROTEIN"/>
    <property type="match status" value="1"/>
</dbReference>
<comment type="caution">
    <text evidence="2">The sequence shown here is derived from an EMBL/GenBank/DDBJ whole genome shotgun (WGS) entry which is preliminary data.</text>
</comment>
<dbReference type="RefSeq" id="WP_268788148.1">
    <property type="nucleotide sequence ID" value="NZ_JAPQYE010000033.1"/>
</dbReference>
<keyword evidence="1" id="KW-0472">Membrane</keyword>
<proteinExistence type="predicted"/>
<reference evidence="2" key="1">
    <citation type="submission" date="2022-12" db="EMBL/GenBank/DDBJ databases">
        <title>Whole genome sequence of Mycolicibacterium iranicum strain SBH312.</title>
        <authorList>
            <person name="Jani J."/>
            <person name="Arifin Mustapha Z."/>
            <person name="Ahmed K."/>
            <person name="Kai Ling C."/>
        </authorList>
    </citation>
    <scope>NUCLEOTIDE SEQUENCE</scope>
    <source>
        <strain evidence="2">SBH312</strain>
    </source>
</reference>
<protein>
    <submittedName>
        <fullName evidence="2">Uncharacterized protein</fullName>
    </submittedName>
</protein>
<keyword evidence="1" id="KW-0812">Transmembrane</keyword>
<keyword evidence="1" id="KW-1133">Transmembrane helix</keyword>
<name>A0ABT4HQM9_MYCIR</name>